<protein>
    <recommendedName>
        <fullName evidence="8">Histidinol-phosphate aminotransferase</fullName>
        <ecNumber evidence="8">2.6.1.9</ecNumber>
    </recommendedName>
    <alternativeName>
        <fullName evidence="8">Imidazole acetol-phosphate transaminase</fullName>
    </alternativeName>
</protein>
<dbReference type="InterPro" id="IPR050106">
    <property type="entry name" value="HistidinolP_aminotransfase"/>
</dbReference>
<dbReference type="NCBIfam" id="TIGR01141">
    <property type="entry name" value="hisC"/>
    <property type="match status" value="1"/>
</dbReference>
<dbReference type="InterPro" id="IPR005861">
    <property type="entry name" value="HisP_aminotrans"/>
</dbReference>
<keyword evidence="4 8" id="KW-0032">Aminotransferase</keyword>
<dbReference type="GO" id="GO:0004400">
    <property type="term" value="F:histidinol-phosphate transaminase activity"/>
    <property type="evidence" value="ECO:0007669"/>
    <property type="project" value="UniProtKB-UniRule"/>
</dbReference>
<evidence type="ECO:0000256" key="5">
    <source>
        <dbReference type="ARBA" id="ARBA00022679"/>
    </source>
</evidence>
<dbReference type="InterPro" id="IPR015422">
    <property type="entry name" value="PyrdxlP-dep_Trfase_small"/>
</dbReference>
<dbReference type="InterPro" id="IPR015424">
    <property type="entry name" value="PyrdxlP-dep_Trfase"/>
</dbReference>
<evidence type="ECO:0000313" key="10">
    <source>
        <dbReference type="EMBL" id="AHF08144.1"/>
    </source>
</evidence>
<organism evidence="10 11">
    <name type="scientific">Desulfitobacterium metallireducens DSM 15288</name>
    <dbReference type="NCBI Taxonomy" id="871968"/>
    <lineage>
        <taxon>Bacteria</taxon>
        <taxon>Bacillati</taxon>
        <taxon>Bacillota</taxon>
        <taxon>Clostridia</taxon>
        <taxon>Eubacteriales</taxon>
        <taxon>Desulfitobacteriaceae</taxon>
        <taxon>Desulfitobacterium</taxon>
    </lineage>
</organism>
<evidence type="ECO:0000259" key="9">
    <source>
        <dbReference type="Pfam" id="PF00155"/>
    </source>
</evidence>
<evidence type="ECO:0000256" key="1">
    <source>
        <dbReference type="ARBA" id="ARBA00001933"/>
    </source>
</evidence>
<keyword evidence="8" id="KW-0028">Amino-acid biosynthesis</keyword>
<feature type="modified residue" description="N6-(pyridoxal phosphate)lysine" evidence="8">
    <location>
        <position position="210"/>
    </location>
</feature>
<evidence type="ECO:0000256" key="7">
    <source>
        <dbReference type="ARBA" id="ARBA00047481"/>
    </source>
</evidence>
<reference evidence="10 11" key="1">
    <citation type="submission" date="2013-12" db="EMBL/GenBank/DDBJ databases">
        <authorList>
            <consortium name="DOE Joint Genome Institute"/>
            <person name="Smidt H."/>
            <person name="Huntemann M."/>
            <person name="Han J."/>
            <person name="Chen A."/>
            <person name="Kyrpides N."/>
            <person name="Mavromatis K."/>
            <person name="Markowitz V."/>
            <person name="Palaniappan K."/>
            <person name="Ivanova N."/>
            <person name="Schaumberg A."/>
            <person name="Pati A."/>
            <person name="Liolios K."/>
            <person name="Nordberg H.P."/>
            <person name="Cantor M.N."/>
            <person name="Hua S.X."/>
            <person name="Woyke T."/>
        </authorList>
    </citation>
    <scope>NUCLEOTIDE SEQUENCE [LARGE SCALE GENOMIC DNA]</scope>
    <source>
        <strain evidence="11">DSM 15288</strain>
    </source>
</reference>
<comment type="catalytic activity">
    <reaction evidence="7 8">
        <text>L-histidinol phosphate + 2-oxoglutarate = 3-(imidazol-4-yl)-2-oxopropyl phosphate + L-glutamate</text>
        <dbReference type="Rhea" id="RHEA:23744"/>
        <dbReference type="ChEBI" id="CHEBI:16810"/>
        <dbReference type="ChEBI" id="CHEBI:29985"/>
        <dbReference type="ChEBI" id="CHEBI:57766"/>
        <dbReference type="ChEBI" id="CHEBI:57980"/>
        <dbReference type="EC" id="2.6.1.9"/>
    </reaction>
</comment>
<dbReference type="EC" id="2.6.1.9" evidence="8"/>
<dbReference type="RefSeq" id="WP_006718520.1">
    <property type="nucleotide sequence ID" value="NZ_CP007032.1"/>
</dbReference>
<gene>
    <name evidence="8" type="primary">hisC</name>
    <name evidence="10" type="ORF">DESME_14750</name>
</gene>
<comment type="similarity">
    <text evidence="8">Belongs to the class-II pyridoxal-phosphate-dependent aminotransferase family. Histidinol-phosphate aminotransferase subfamily.</text>
</comment>
<dbReference type="Gene3D" id="3.40.640.10">
    <property type="entry name" value="Type I PLP-dependent aspartate aminotransferase-like (Major domain)"/>
    <property type="match status" value="1"/>
</dbReference>
<dbReference type="eggNOG" id="COG0079">
    <property type="taxonomic scope" value="Bacteria"/>
</dbReference>
<name>W0EG10_9FIRM</name>
<dbReference type="InterPro" id="IPR004839">
    <property type="entry name" value="Aminotransferase_I/II_large"/>
</dbReference>
<feature type="domain" description="Aminotransferase class I/classII large" evidence="9">
    <location>
        <begin position="25"/>
        <end position="347"/>
    </location>
</feature>
<dbReference type="Proteomes" id="UP000010847">
    <property type="component" value="Chromosome"/>
</dbReference>
<evidence type="ECO:0000313" key="11">
    <source>
        <dbReference type="Proteomes" id="UP000010847"/>
    </source>
</evidence>
<keyword evidence="6 8" id="KW-0663">Pyridoxal phosphate</keyword>
<dbReference type="InterPro" id="IPR001917">
    <property type="entry name" value="Aminotrans_II_pyridoxalP_BS"/>
</dbReference>
<evidence type="ECO:0000256" key="3">
    <source>
        <dbReference type="ARBA" id="ARBA00011738"/>
    </source>
</evidence>
<evidence type="ECO:0000256" key="2">
    <source>
        <dbReference type="ARBA" id="ARBA00005011"/>
    </source>
</evidence>
<proteinExistence type="inferred from homology"/>
<accession>W0EG10</accession>
<dbReference type="CDD" id="cd00609">
    <property type="entry name" value="AAT_like"/>
    <property type="match status" value="1"/>
</dbReference>
<dbReference type="HOGENOM" id="CLU_017584_3_0_9"/>
<dbReference type="PROSITE" id="PS00599">
    <property type="entry name" value="AA_TRANSFER_CLASS_2"/>
    <property type="match status" value="1"/>
</dbReference>
<dbReference type="PANTHER" id="PTHR43643:SF3">
    <property type="entry name" value="HISTIDINOL-PHOSPHATE AMINOTRANSFERASE"/>
    <property type="match status" value="1"/>
</dbReference>
<dbReference type="AlphaFoldDB" id="W0EG10"/>
<dbReference type="Gene3D" id="3.90.1150.10">
    <property type="entry name" value="Aspartate Aminotransferase, domain 1"/>
    <property type="match status" value="1"/>
</dbReference>
<dbReference type="OrthoDB" id="9813612at2"/>
<comment type="pathway">
    <text evidence="2 8">Amino-acid biosynthesis; L-histidine biosynthesis; L-histidine from 5-phospho-alpha-D-ribose 1-diphosphate: step 7/9.</text>
</comment>
<sequence>MSKYWSKLVASVEPYVPGEQPKDRNYVKLNTNENPYPPSTQVLEAIKATANESLKLYPDPNGEELKRTLANYCGLKKEQIFFGNGSDEVLAFAFMAFFDPEVPVLFPDITYSFYPVYANLFKIDYELIPLKDDFTLPVEQFFKPNGGIIFPNPNAPTGEYITVEAIEEILHHNQDHVVIVDEAYVDFGGESAQSLIDQYPNLLVVQTFSKSRSLAGLRVGFALGQEELIQGLERIKNSINSYTLDRLALAGAVEAIKDEAYFQATRNKIIRTRERVSDELGKMGFKVIPSKTNFIFISHPTVKAEELFLKLKEEAILVRYFKQPRIDNYLRVSIGSDIEMDRFLEAVRKITAG</sequence>
<dbReference type="HAMAP" id="MF_01023">
    <property type="entry name" value="HisC_aminotrans_2"/>
    <property type="match status" value="1"/>
</dbReference>
<dbReference type="GO" id="GO:0030170">
    <property type="term" value="F:pyridoxal phosphate binding"/>
    <property type="evidence" value="ECO:0007669"/>
    <property type="project" value="InterPro"/>
</dbReference>
<dbReference type="UniPathway" id="UPA00031">
    <property type="reaction ID" value="UER00012"/>
</dbReference>
<evidence type="ECO:0000256" key="4">
    <source>
        <dbReference type="ARBA" id="ARBA00022576"/>
    </source>
</evidence>
<comment type="cofactor">
    <cofactor evidence="1 8">
        <name>pyridoxal 5'-phosphate</name>
        <dbReference type="ChEBI" id="CHEBI:597326"/>
    </cofactor>
</comment>
<keyword evidence="8" id="KW-0368">Histidine biosynthesis</keyword>
<dbReference type="KEGG" id="dmt:DESME_14750"/>
<keyword evidence="5 8" id="KW-0808">Transferase</keyword>
<evidence type="ECO:0000256" key="8">
    <source>
        <dbReference type="HAMAP-Rule" id="MF_01023"/>
    </source>
</evidence>
<keyword evidence="11" id="KW-1185">Reference proteome</keyword>
<dbReference type="STRING" id="871968.DESME_14750"/>
<dbReference type="SUPFAM" id="SSF53383">
    <property type="entry name" value="PLP-dependent transferases"/>
    <property type="match status" value="1"/>
</dbReference>
<evidence type="ECO:0000256" key="6">
    <source>
        <dbReference type="ARBA" id="ARBA00022898"/>
    </source>
</evidence>
<dbReference type="Pfam" id="PF00155">
    <property type="entry name" value="Aminotran_1_2"/>
    <property type="match status" value="1"/>
</dbReference>
<dbReference type="EMBL" id="CP007032">
    <property type="protein sequence ID" value="AHF08144.1"/>
    <property type="molecule type" value="Genomic_DNA"/>
</dbReference>
<comment type="subunit">
    <text evidence="3 8">Homodimer.</text>
</comment>
<dbReference type="GO" id="GO:0000105">
    <property type="term" value="P:L-histidine biosynthetic process"/>
    <property type="evidence" value="ECO:0007669"/>
    <property type="project" value="UniProtKB-UniRule"/>
</dbReference>
<dbReference type="InterPro" id="IPR015421">
    <property type="entry name" value="PyrdxlP-dep_Trfase_major"/>
</dbReference>
<dbReference type="PANTHER" id="PTHR43643">
    <property type="entry name" value="HISTIDINOL-PHOSPHATE AMINOTRANSFERASE 2"/>
    <property type="match status" value="1"/>
</dbReference>